<organism evidence="7 8">
    <name type="scientific">Biomphalaria glabrata</name>
    <name type="common">Bloodfluke planorb</name>
    <name type="synonym">Freshwater snail</name>
    <dbReference type="NCBI Taxonomy" id="6526"/>
    <lineage>
        <taxon>Eukaryota</taxon>
        <taxon>Metazoa</taxon>
        <taxon>Spiralia</taxon>
        <taxon>Lophotrochozoa</taxon>
        <taxon>Mollusca</taxon>
        <taxon>Gastropoda</taxon>
        <taxon>Heterobranchia</taxon>
        <taxon>Euthyneura</taxon>
        <taxon>Panpulmonata</taxon>
        <taxon>Hygrophila</taxon>
        <taxon>Lymnaeoidea</taxon>
        <taxon>Planorbidae</taxon>
        <taxon>Biomphalaria</taxon>
    </lineage>
</organism>
<feature type="transmembrane region" description="Helical" evidence="6">
    <location>
        <begin position="291"/>
        <end position="312"/>
    </location>
</feature>
<dbReference type="InterPro" id="IPR005178">
    <property type="entry name" value="Ostalpha/TMEM184C"/>
</dbReference>
<evidence type="ECO:0000256" key="4">
    <source>
        <dbReference type="ARBA" id="ARBA00023136"/>
    </source>
</evidence>
<evidence type="ECO:0000256" key="1">
    <source>
        <dbReference type="ARBA" id="ARBA00004141"/>
    </source>
</evidence>
<sequence length="359" mass="40250">MKGSNSSSPDLQNHSMNQTAGDNCSDSMPVPLSQDFFQSLVVGEKVMVVVSCLVVLATLAVFVDVAVYVVRRYSTSNDHKAKTLQILSIFPGISLIAMFSLLIPKSCVLCEQATFLYISASMYSFVSLLFVYTGGKDKVVQCLTANKIRLQSPPCCCCCCCCPSYEVTRENVQRLTLLVAQNAYLQPLLAFVSLALWLDDKFTIGKIDVSNGYPYILILSQTSFLFGLYGLFMLFELCKEALKPLFIAPKFFLIQFVIILTLLQGSIFGTFSKYNMPSCRGILSSAVRGRTYYLIALIIQFLLLMIISRYFYRRPQNNVNFEISAETDEMPNHDSSMHKLMDKMEQPEAEKDLGVESKN</sequence>
<feature type="transmembrane region" description="Helical" evidence="6">
    <location>
        <begin position="115"/>
        <end position="133"/>
    </location>
</feature>
<comment type="subcellular location">
    <subcellularLocation>
        <location evidence="1">Membrane</location>
        <topology evidence="1">Multi-pass membrane protein</topology>
    </subcellularLocation>
</comment>
<accession>A0A2C9KQX7</accession>
<dbReference type="OrthoDB" id="5832279at2759"/>
<evidence type="ECO:0000313" key="7">
    <source>
        <dbReference type="EnsemblMetazoa" id="BGLB022475-PB"/>
    </source>
</evidence>
<dbReference type="EnsemblMetazoa" id="BGLB022475-RC">
    <property type="protein sequence ID" value="BGLB022475-PC"/>
    <property type="gene ID" value="BGLB022475"/>
</dbReference>
<feature type="transmembrane region" description="Helical" evidence="6">
    <location>
        <begin position="247"/>
        <end position="271"/>
    </location>
</feature>
<dbReference type="KEGG" id="bgt:106056374"/>
<proteinExistence type="predicted"/>
<dbReference type="EnsemblMetazoa" id="BGLB022475-RB">
    <property type="protein sequence ID" value="BGLB022475-PB"/>
    <property type="gene ID" value="BGLB022475"/>
</dbReference>
<evidence type="ECO:0000256" key="3">
    <source>
        <dbReference type="ARBA" id="ARBA00022989"/>
    </source>
</evidence>
<feature type="transmembrane region" description="Helical" evidence="6">
    <location>
        <begin position="83"/>
        <end position="103"/>
    </location>
</feature>
<evidence type="ECO:0000256" key="2">
    <source>
        <dbReference type="ARBA" id="ARBA00022692"/>
    </source>
</evidence>
<dbReference type="AlphaFoldDB" id="A0A2C9KQX7"/>
<keyword evidence="3 6" id="KW-1133">Transmembrane helix</keyword>
<evidence type="ECO:0008006" key="9">
    <source>
        <dbReference type="Google" id="ProtNLM"/>
    </source>
</evidence>
<dbReference type="PANTHER" id="PTHR23423">
    <property type="entry name" value="ORGANIC SOLUTE TRANSPORTER-RELATED"/>
    <property type="match status" value="1"/>
</dbReference>
<evidence type="ECO:0000313" key="8">
    <source>
        <dbReference type="Proteomes" id="UP000076420"/>
    </source>
</evidence>
<feature type="transmembrane region" description="Helical" evidence="6">
    <location>
        <begin position="175"/>
        <end position="198"/>
    </location>
</feature>
<feature type="region of interest" description="Disordered" evidence="5">
    <location>
        <begin position="1"/>
        <end position="23"/>
    </location>
</feature>
<dbReference type="EnsemblMetazoa" id="BGLB022475-RA">
    <property type="protein sequence ID" value="BGLB022475-PA"/>
    <property type="gene ID" value="BGLB022475"/>
</dbReference>
<evidence type="ECO:0000256" key="5">
    <source>
        <dbReference type="SAM" id="MobiDB-lite"/>
    </source>
</evidence>
<dbReference type="GO" id="GO:0016020">
    <property type="term" value="C:membrane"/>
    <property type="evidence" value="ECO:0007669"/>
    <property type="project" value="UniProtKB-SubCell"/>
</dbReference>
<dbReference type="VEuPathDB" id="VectorBase:BGLAX_045079"/>
<dbReference type="STRING" id="6526.A0A2C9KQX7"/>
<feature type="transmembrane region" description="Helical" evidence="6">
    <location>
        <begin position="213"/>
        <end position="235"/>
    </location>
</feature>
<keyword evidence="4 6" id="KW-0472">Membrane</keyword>
<dbReference type="VEuPathDB" id="VectorBase:BGLB022475"/>
<gene>
    <name evidence="7" type="primary">106056374</name>
</gene>
<name>A0A2C9KQX7_BIOGL</name>
<feature type="transmembrane region" description="Helical" evidence="6">
    <location>
        <begin position="46"/>
        <end position="71"/>
    </location>
</feature>
<reference evidence="7" key="1">
    <citation type="submission" date="2020-05" db="UniProtKB">
        <authorList>
            <consortium name="EnsemblMetazoa"/>
        </authorList>
    </citation>
    <scope>IDENTIFICATION</scope>
    <source>
        <strain evidence="7">BB02</strain>
    </source>
</reference>
<evidence type="ECO:0000256" key="6">
    <source>
        <dbReference type="SAM" id="Phobius"/>
    </source>
</evidence>
<dbReference type="RefSeq" id="XP_013068537.2">
    <property type="nucleotide sequence ID" value="XM_013213083.2"/>
</dbReference>
<dbReference type="Pfam" id="PF03619">
    <property type="entry name" value="Solute_trans_a"/>
    <property type="match status" value="1"/>
</dbReference>
<keyword evidence="2 6" id="KW-0812">Transmembrane</keyword>
<dbReference type="Proteomes" id="UP000076420">
    <property type="component" value="Unassembled WGS sequence"/>
</dbReference>
<protein>
    <recommendedName>
        <fullName evidence="9">Organic solute transporter subunit alpha</fullName>
    </recommendedName>
</protein>
<dbReference type="SMART" id="SM01417">
    <property type="entry name" value="Solute_trans_a"/>
    <property type="match status" value="1"/>
</dbReference>